<dbReference type="PRINTS" id="PR00080">
    <property type="entry name" value="SDRFAMILY"/>
</dbReference>
<comment type="similarity">
    <text evidence="1">Belongs to the short-chain dehydrogenases/reductases (SDR) family.</text>
</comment>
<dbReference type="PANTHER" id="PTHR43477:SF1">
    <property type="entry name" value="DIHYDROANTICAPSIN 7-DEHYDROGENASE"/>
    <property type="match status" value="1"/>
</dbReference>
<organism evidence="3 4">
    <name type="scientific">Williamsia marianensis</name>
    <dbReference type="NCBI Taxonomy" id="85044"/>
    <lineage>
        <taxon>Bacteria</taxon>
        <taxon>Bacillati</taxon>
        <taxon>Actinomycetota</taxon>
        <taxon>Actinomycetes</taxon>
        <taxon>Mycobacteriales</taxon>
        <taxon>Nocardiaceae</taxon>
        <taxon>Williamsia</taxon>
    </lineage>
</organism>
<reference evidence="3 4" key="1">
    <citation type="submission" date="2017-10" db="EMBL/GenBank/DDBJ databases">
        <title>The draft genome sequence of Williamsia sp. BULT 1.1 isolated from the semi-arid grassland soils from South Africa.</title>
        <authorList>
            <person name="Kabwe M.H."/>
            <person name="Govender N."/>
            <person name="Mutseka Lunga P."/>
            <person name="Vikram S."/>
            <person name="Makhalanyane T.P."/>
        </authorList>
    </citation>
    <scope>NUCLEOTIDE SEQUENCE [LARGE SCALE GENOMIC DNA]</scope>
    <source>
        <strain evidence="3 4">BULT 1.1</strain>
    </source>
</reference>
<gene>
    <name evidence="3" type="ORF">CSW57_21310</name>
</gene>
<dbReference type="Gene3D" id="3.40.50.720">
    <property type="entry name" value="NAD(P)-binding Rossmann-like Domain"/>
    <property type="match status" value="1"/>
</dbReference>
<sequence length="268" mass="27972">MTLALADQCHWWEARRTMDSQRHAGKTVVVTGAASGIGRAAALRFAREGAIVVGCNVSDRSRAAASKFFAEQGVEVRLMKADISIQYDVDALFESLEAGVDVLANVAGVMDGYMPLGEVDDDTWTRVVDVNLTGLMRVSRAALKSMLDNGGGSIVTVGSRASLGAGPAGVAYATTKHGVLGLVKSIAWYYGPQNVRSNAVLPGGVHSEMHKSSDRSGWAFERASIAKAPMPPKGEADDIAAAVSWVASTEAAYVNGAVVSVDGGWSAA</sequence>
<dbReference type="SUPFAM" id="SSF51735">
    <property type="entry name" value="NAD(P)-binding Rossmann-fold domains"/>
    <property type="match status" value="1"/>
</dbReference>
<dbReference type="FunFam" id="3.40.50.720:FF:000084">
    <property type="entry name" value="Short-chain dehydrogenase reductase"/>
    <property type="match status" value="1"/>
</dbReference>
<comment type="caution">
    <text evidence="3">The sequence shown here is derived from an EMBL/GenBank/DDBJ whole genome shotgun (WGS) entry which is preliminary data.</text>
</comment>
<evidence type="ECO:0000313" key="4">
    <source>
        <dbReference type="Proteomes" id="UP000225108"/>
    </source>
</evidence>
<dbReference type="PRINTS" id="PR00081">
    <property type="entry name" value="GDHRDH"/>
</dbReference>
<dbReference type="GO" id="GO:0016491">
    <property type="term" value="F:oxidoreductase activity"/>
    <property type="evidence" value="ECO:0007669"/>
    <property type="project" value="UniProtKB-KW"/>
</dbReference>
<dbReference type="Pfam" id="PF13561">
    <property type="entry name" value="adh_short_C2"/>
    <property type="match status" value="1"/>
</dbReference>
<dbReference type="InterPro" id="IPR020904">
    <property type="entry name" value="Sc_DH/Rdtase_CS"/>
</dbReference>
<dbReference type="EMBL" id="PEBD01000010">
    <property type="protein sequence ID" value="PHV66159.1"/>
    <property type="molecule type" value="Genomic_DNA"/>
</dbReference>
<keyword evidence="2" id="KW-0560">Oxidoreductase</keyword>
<dbReference type="InterPro" id="IPR036291">
    <property type="entry name" value="NAD(P)-bd_dom_sf"/>
</dbReference>
<evidence type="ECO:0000313" key="3">
    <source>
        <dbReference type="EMBL" id="PHV66159.1"/>
    </source>
</evidence>
<protein>
    <submittedName>
        <fullName evidence="3">Short-chain dehydrogenase</fullName>
    </submittedName>
</protein>
<dbReference type="Proteomes" id="UP000225108">
    <property type="component" value="Unassembled WGS sequence"/>
</dbReference>
<dbReference type="AlphaFoldDB" id="A0A2G3PK03"/>
<evidence type="ECO:0000256" key="1">
    <source>
        <dbReference type="ARBA" id="ARBA00006484"/>
    </source>
</evidence>
<proteinExistence type="inferred from homology"/>
<dbReference type="InterPro" id="IPR002347">
    <property type="entry name" value="SDR_fam"/>
</dbReference>
<accession>A0A2G3PK03</accession>
<name>A0A2G3PK03_WILMA</name>
<dbReference type="PROSITE" id="PS00061">
    <property type="entry name" value="ADH_SHORT"/>
    <property type="match status" value="1"/>
</dbReference>
<dbReference type="PANTHER" id="PTHR43477">
    <property type="entry name" value="DIHYDROANTICAPSIN 7-DEHYDROGENASE"/>
    <property type="match status" value="1"/>
</dbReference>
<dbReference type="CDD" id="cd05233">
    <property type="entry name" value="SDR_c"/>
    <property type="match status" value="1"/>
</dbReference>
<dbReference type="InterPro" id="IPR051122">
    <property type="entry name" value="SDR_DHRS6-like"/>
</dbReference>
<evidence type="ECO:0000256" key="2">
    <source>
        <dbReference type="ARBA" id="ARBA00023002"/>
    </source>
</evidence>